<dbReference type="AlphaFoldDB" id="A0A485D0A1"/>
<protein>
    <submittedName>
        <fullName evidence="1">Uncharacterized protein</fullName>
    </submittedName>
</protein>
<evidence type="ECO:0000313" key="2">
    <source>
        <dbReference type="Proteomes" id="UP000345637"/>
    </source>
</evidence>
<proteinExistence type="predicted"/>
<evidence type="ECO:0000313" key="1">
    <source>
        <dbReference type="EMBL" id="VFS90015.1"/>
    </source>
</evidence>
<dbReference type="Proteomes" id="UP000345637">
    <property type="component" value="Unassembled WGS sequence"/>
</dbReference>
<name>A0A485D0A1_RAOPL</name>
<gene>
    <name evidence="1" type="ORF">NCTC12998_06890</name>
</gene>
<sequence>MADRYCRLRFSPLGNDNVDLQELEYKELLHVGLPTDRQFTKL</sequence>
<accession>A0A485D0A1</accession>
<organism evidence="1 2">
    <name type="scientific">Raoultella planticola</name>
    <name type="common">Klebsiella planticola</name>
    <dbReference type="NCBI Taxonomy" id="575"/>
    <lineage>
        <taxon>Bacteria</taxon>
        <taxon>Pseudomonadati</taxon>
        <taxon>Pseudomonadota</taxon>
        <taxon>Gammaproteobacteria</taxon>
        <taxon>Enterobacterales</taxon>
        <taxon>Enterobacteriaceae</taxon>
        <taxon>Klebsiella/Raoultella group</taxon>
        <taxon>Raoultella</taxon>
    </lineage>
</organism>
<reference evidence="1 2" key="1">
    <citation type="submission" date="2019-03" db="EMBL/GenBank/DDBJ databases">
        <authorList>
            <consortium name="Pathogen Informatics"/>
        </authorList>
    </citation>
    <scope>NUCLEOTIDE SEQUENCE [LARGE SCALE GENOMIC DNA]</scope>
    <source>
        <strain evidence="1 2">NCTC12998</strain>
    </source>
</reference>
<dbReference type="EMBL" id="CAADJE010000037">
    <property type="protein sequence ID" value="VFS90015.1"/>
    <property type="molecule type" value="Genomic_DNA"/>
</dbReference>